<evidence type="ECO:0000256" key="16">
    <source>
        <dbReference type="SAM" id="Phobius"/>
    </source>
</evidence>
<feature type="region of interest" description="Disordered" evidence="15">
    <location>
        <begin position="403"/>
        <end position="454"/>
    </location>
</feature>
<dbReference type="SMART" id="SM00409">
    <property type="entry name" value="IG"/>
    <property type="match status" value="2"/>
</dbReference>
<keyword evidence="10 16" id="KW-0472">Membrane</keyword>
<organism evidence="19 20">
    <name type="scientific">Jaculus jaculus</name>
    <name type="common">Lesser Egyptian jerboa</name>
    <dbReference type="NCBI Taxonomy" id="51337"/>
    <lineage>
        <taxon>Eukaryota</taxon>
        <taxon>Metazoa</taxon>
        <taxon>Chordata</taxon>
        <taxon>Craniata</taxon>
        <taxon>Vertebrata</taxon>
        <taxon>Euteleostomi</taxon>
        <taxon>Mammalia</taxon>
        <taxon>Eutheria</taxon>
        <taxon>Euarchontoglires</taxon>
        <taxon>Glires</taxon>
        <taxon>Rodentia</taxon>
        <taxon>Myomorpha</taxon>
        <taxon>Dipodoidea</taxon>
        <taxon>Dipodidae</taxon>
        <taxon>Dipodinae</taxon>
        <taxon>Jaculus</taxon>
    </lineage>
</organism>
<dbReference type="AlphaFoldDB" id="A0A8C5KRJ7"/>
<evidence type="ECO:0000256" key="9">
    <source>
        <dbReference type="ARBA" id="ARBA00022989"/>
    </source>
</evidence>
<dbReference type="GO" id="GO:0005886">
    <property type="term" value="C:plasma membrane"/>
    <property type="evidence" value="ECO:0007669"/>
    <property type="project" value="UniProtKB-SubCell"/>
</dbReference>
<comment type="similarity">
    <text evidence="2">Belongs to the nectin family.</text>
</comment>
<evidence type="ECO:0000313" key="19">
    <source>
        <dbReference type="Ensembl" id="ENSJJAP00000012890.1"/>
    </source>
</evidence>
<evidence type="ECO:0000256" key="17">
    <source>
        <dbReference type="SAM" id="SignalP"/>
    </source>
</evidence>
<evidence type="ECO:0000256" key="6">
    <source>
        <dbReference type="ARBA" id="ARBA00022729"/>
    </source>
</evidence>
<evidence type="ECO:0000256" key="2">
    <source>
        <dbReference type="ARBA" id="ARBA00007810"/>
    </source>
</evidence>
<keyword evidence="7" id="KW-0677">Repeat</keyword>
<protein>
    <submittedName>
        <fullName evidence="19">Nectin cell adhesion molecule 2</fullName>
    </submittedName>
</protein>
<dbReference type="GO" id="GO:0033005">
    <property type="term" value="P:positive regulation of mast cell activation"/>
    <property type="evidence" value="ECO:0007669"/>
    <property type="project" value="TreeGrafter"/>
</dbReference>
<sequence length="466" mass="50041">MARAAAIPLSRLSPLLLLLLLRETGAQDVWVQVLPEVQGRLGGSVELPCHLLPPTSNVRVSQVTWLRLGVATVAAFHPSFGVHFPNPQFSKDRLSFVKASQDASADQRDATLAFQGLVVEDEGNYTCEFATFPNGTRRGVTWLRVIAQPESHAEAQEVTLGPEPVPVARCVSAGGRPPARITWISPLGGEARDTQELGPQAGTVTVISRYTLVPVSQVDGVKVTCRVDHESYEEPVLLPVTLSVRYPPEVSISGYDDNWYLGRSEAVLTCDVRSNPEPTGYDWSTTSGVFPASAVIQGSQLLVHSVDHLVNTTFICTVTNAVGTGRAEQLILVRDTPQASRDVGPLVWGAVGGTLLVLLLLAGGSVAFILLRGRRRRKSLGGAGGGSNGDRGSYDTKTQVFGNGGPVFWTPTAPGPMRPDGRDEEEEEEEEKAEEGLMLPPPPGSLKDDMESHLDGSLISRRAVYV</sequence>
<feature type="domain" description="Ig-like" evidence="18">
    <location>
        <begin position="149"/>
        <end position="243"/>
    </location>
</feature>
<dbReference type="GeneTree" id="ENSGT00940000161167"/>
<dbReference type="Proteomes" id="UP000694385">
    <property type="component" value="Unassembled WGS sequence"/>
</dbReference>
<dbReference type="Pfam" id="PF08205">
    <property type="entry name" value="C2-set_2"/>
    <property type="match status" value="1"/>
</dbReference>
<keyword evidence="20" id="KW-1185">Reference proteome</keyword>
<dbReference type="GO" id="GO:0002891">
    <property type="term" value="P:positive regulation of immunoglobulin mediated immune response"/>
    <property type="evidence" value="ECO:0007669"/>
    <property type="project" value="TreeGrafter"/>
</dbReference>
<evidence type="ECO:0000256" key="1">
    <source>
        <dbReference type="ARBA" id="ARBA00004251"/>
    </source>
</evidence>
<evidence type="ECO:0000256" key="8">
    <source>
        <dbReference type="ARBA" id="ARBA00022889"/>
    </source>
</evidence>
<dbReference type="CDD" id="cd07703">
    <property type="entry name" value="IgC1_2_Nectin-2_Necl-5_like"/>
    <property type="match status" value="1"/>
</dbReference>
<dbReference type="GeneID" id="101603164"/>
<dbReference type="RefSeq" id="XP_044990392.1">
    <property type="nucleotide sequence ID" value="XM_045134457.1"/>
</dbReference>
<keyword evidence="8" id="KW-0130">Cell adhesion</keyword>
<gene>
    <name evidence="19" type="primary">Nectin2</name>
</gene>
<dbReference type="GO" id="GO:0002860">
    <property type="term" value="P:positive regulation of natural killer cell mediated cytotoxicity directed against tumor cell target"/>
    <property type="evidence" value="ECO:0007669"/>
    <property type="project" value="TreeGrafter"/>
</dbReference>
<dbReference type="InterPro" id="IPR052659">
    <property type="entry name" value="Nectin/PVR"/>
</dbReference>
<evidence type="ECO:0000256" key="4">
    <source>
        <dbReference type="ARBA" id="ARBA00022553"/>
    </source>
</evidence>
<dbReference type="PANTHER" id="PTHR47387:SF1">
    <property type="entry name" value="NECTIN-2"/>
    <property type="match status" value="1"/>
</dbReference>
<evidence type="ECO:0000256" key="15">
    <source>
        <dbReference type="SAM" id="MobiDB-lite"/>
    </source>
</evidence>
<dbReference type="OMA" id="REVTWLR"/>
<feature type="domain" description="Ig-like" evidence="18">
    <location>
        <begin position="248"/>
        <end position="333"/>
    </location>
</feature>
<keyword evidence="4" id="KW-0597">Phosphoprotein</keyword>
<dbReference type="GO" id="GO:0005925">
    <property type="term" value="C:focal adhesion"/>
    <property type="evidence" value="ECO:0007669"/>
    <property type="project" value="TreeGrafter"/>
</dbReference>
<keyword evidence="5 16" id="KW-0812">Transmembrane</keyword>
<dbReference type="GO" id="GO:0043296">
    <property type="term" value="C:apical junction complex"/>
    <property type="evidence" value="ECO:0007669"/>
    <property type="project" value="TreeGrafter"/>
</dbReference>
<evidence type="ECO:0000256" key="5">
    <source>
        <dbReference type="ARBA" id="ARBA00022692"/>
    </source>
</evidence>
<dbReference type="GO" id="GO:0050862">
    <property type="term" value="P:positive regulation of T cell receptor signaling pathway"/>
    <property type="evidence" value="ECO:0007669"/>
    <property type="project" value="TreeGrafter"/>
</dbReference>
<evidence type="ECO:0000256" key="11">
    <source>
        <dbReference type="ARBA" id="ARBA00023157"/>
    </source>
</evidence>
<reference evidence="19" key="1">
    <citation type="submission" date="2025-08" db="UniProtKB">
        <authorList>
            <consortium name="Ensembl"/>
        </authorList>
    </citation>
    <scope>IDENTIFICATION</scope>
</reference>
<dbReference type="InterPro" id="IPR036179">
    <property type="entry name" value="Ig-like_dom_sf"/>
</dbReference>
<dbReference type="InterPro" id="IPR003599">
    <property type="entry name" value="Ig_sub"/>
</dbReference>
<comment type="subcellular location">
    <subcellularLocation>
        <location evidence="1">Cell membrane</location>
        <topology evidence="1">Single-pass type I membrane protein</topology>
    </subcellularLocation>
</comment>
<dbReference type="SMART" id="SM00406">
    <property type="entry name" value="IGv"/>
    <property type="match status" value="1"/>
</dbReference>
<dbReference type="Ensembl" id="ENSJJAT00000019374.1">
    <property type="protein sequence ID" value="ENSJJAP00000012890.1"/>
    <property type="gene ID" value="ENSJJAG00000015797.1"/>
</dbReference>
<evidence type="ECO:0000256" key="7">
    <source>
        <dbReference type="ARBA" id="ARBA00022737"/>
    </source>
</evidence>
<dbReference type="FunFam" id="2.60.40.10:FF:000712">
    <property type="entry name" value="Poliovirus receptor homolog"/>
    <property type="match status" value="1"/>
</dbReference>
<keyword evidence="6 17" id="KW-0732">Signal</keyword>
<evidence type="ECO:0000256" key="10">
    <source>
        <dbReference type="ARBA" id="ARBA00023136"/>
    </source>
</evidence>
<dbReference type="PROSITE" id="PS50835">
    <property type="entry name" value="IG_LIKE"/>
    <property type="match status" value="3"/>
</dbReference>
<keyword evidence="12" id="KW-0675">Receptor</keyword>
<keyword evidence="14" id="KW-0393">Immunoglobulin domain</keyword>
<feature type="domain" description="Ig-like" evidence="18">
    <location>
        <begin position="14"/>
        <end position="127"/>
    </location>
</feature>
<feature type="chain" id="PRO_5034640271" evidence="17">
    <location>
        <begin position="27"/>
        <end position="466"/>
    </location>
</feature>
<evidence type="ECO:0000313" key="20">
    <source>
        <dbReference type="Proteomes" id="UP000694385"/>
    </source>
</evidence>
<proteinExistence type="inferred from homology"/>
<dbReference type="Gene3D" id="2.60.40.10">
    <property type="entry name" value="Immunoglobulins"/>
    <property type="match status" value="3"/>
</dbReference>
<evidence type="ECO:0000256" key="13">
    <source>
        <dbReference type="ARBA" id="ARBA00023180"/>
    </source>
</evidence>
<dbReference type="CTD" id="5819"/>
<keyword evidence="9 16" id="KW-1133">Transmembrane helix</keyword>
<dbReference type="CDD" id="cd20930">
    <property type="entry name" value="Ig3_Nectin-5_like"/>
    <property type="match status" value="1"/>
</dbReference>
<feature type="transmembrane region" description="Helical" evidence="16">
    <location>
        <begin position="346"/>
        <end position="371"/>
    </location>
</feature>
<evidence type="ECO:0000256" key="14">
    <source>
        <dbReference type="ARBA" id="ARBA00023319"/>
    </source>
</evidence>
<feature type="compositionally biased region" description="Acidic residues" evidence="15">
    <location>
        <begin position="422"/>
        <end position="433"/>
    </location>
</feature>
<accession>A0A8C5KRJ7</accession>
<evidence type="ECO:0000256" key="3">
    <source>
        <dbReference type="ARBA" id="ARBA00022475"/>
    </source>
</evidence>
<dbReference type="GO" id="GO:0046814">
    <property type="term" value="P:coreceptor-mediated virion attachment to host cell"/>
    <property type="evidence" value="ECO:0007669"/>
    <property type="project" value="TreeGrafter"/>
</dbReference>
<feature type="signal peptide" evidence="17">
    <location>
        <begin position="1"/>
        <end position="26"/>
    </location>
</feature>
<dbReference type="InterPro" id="IPR013783">
    <property type="entry name" value="Ig-like_fold"/>
</dbReference>
<keyword evidence="3" id="KW-1003">Cell membrane</keyword>
<dbReference type="GO" id="GO:0050839">
    <property type="term" value="F:cell adhesion molecule binding"/>
    <property type="evidence" value="ECO:0007669"/>
    <property type="project" value="TreeGrafter"/>
</dbReference>
<reference evidence="19" key="2">
    <citation type="submission" date="2025-09" db="UniProtKB">
        <authorList>
            <consortium name="Ensembl"/>
        </authorList>
    </citation>
    <scope>IDENTIFICATION</scope>
</reference>
<name>A0A8C5KRJ7_JACJA</name>
<dbReference type="GO" id="GO:0007156">
    <property type="term" value="P:homophilic cell adhesion via plasma membrane adhesion molecules"/>
    <property type="evidence" value="ECO:0007669"/>
    <property type="project" value="TreeGrafter"/>
</dbReference>
<dbReference type="FunFam" id="2.60.40.10:FF:000711">
    <property type="entry name" value="Nectin cell adhesion molecule 2"/>
    <property type="match status" value="1"/>
</dbReference>
<dbReference type="InterPro" id="IPR007110">
    <property type="entry name" value="Ig-like_dom"/>
</dbReference>
<dbReference type="FunFam" id="2.60.40.10:FF:000619">
    <property type="entry name" value="Nectin cell adhesion molecule 2"/>
    <property type="match status" value="1"/>
</dbReference>
<dbReference type="InterPro" id="IPR013162">
    <property type="entry name" value="CD80_C2-set"/>
</dbReference>
<dbReference type="InterPro" id="IPR013106">
    <property type="entry name" value="Ig_V-set"/>
</dbReference>
<dbReference type="SUPFAM" id="SSF48726">
    <property type="entry name" value="Immunoglobulin"/>
    <property type="match status" value="3"/>
</dbReference>
<dbReference type="Pfam" id="PF07686">
    <property type="entry name" value="V-set"/>
    <property type="match status" value="1"/>
</dbReference>
<evidence type="ECO:0000259" key="18">
    <source>
        <dbReference type="PROSITE" id="PS50835"/>
    </source>
</evidence>
<evidence type="ECO:0000256" key="12">
    <source>
        <dbReference type="ARBA" id="ARBA00023170"/>
    </source>
</evidence>
<keyword evidence="13" id="KW-0325">Glycoprotein</keyword>
<dbReference type="PANTHER" id="PTHR47387">
    <property type="entry name" value="NECTIN-2"/>
    <property type="match status" value="1"/>
</dbReference>
<keyword evidence="11" id="KW-1015">Disulfide bond</keyword>
<dbReference type="GO" id="GO:0001675">
    <property type="term" value="P:acrosome assembly"/>
    <property type="evidence" value="ECO:0007669"/>
    <property type="project" value="TreeGrafter"/>
</dbReference>